<reference evidence="1 2" key="1">
    <citation type="journal article" date="2016" name="Nat. Commun.">
        <title>Thousands of microbial genomes shed light on interconnected biogeochemical processes in an aquifer system.</title>
        <authorList>
            <person name="Anantharaman K."/>
            <person name="Brown C.T."/>
            <person name="Hug L.A."/>
            <person name="Sharon I."/>
            <person name="Castelle C.J."/>
            <person name="Probst A.J."/>
            <person name="Thomas B.C."/>
            <person name="Singh A."/>
            <person name="Wilkins M.J."/>
            <person name="Karaoz U."/>
            <person name="Brodie E.L."/>
            <person name="Williams K.H."/>
            <person name="Hubbard S.S."/>
            <person name="Banfield J.F."/>
        </authorList>
    </citation>
    <scope>NUCLEOTIDE SEQUENCE [LARGE SCALE GENOMIC DNA]</scope>
</reference>
<dbReference type="PANTHER" id="PTHR47821">
    <property type="entry name" value="PHOSPHOGLYCERATE MUTASE FAMILY PROTEIN"/>
    <property type="match status" value="1"/>
</dbReference>
<dbReference type="SUPFAM" id="SSF53254">
    <property type="entry name" value="Phosphoglycerate mutase-like"/>
    <property type="match status" value="1"/>
</dbReference>
<evidence type="ECO:0000313" key="2">
    <source>
        <dbReference type="Proteomes" id="UP000179245"/>
    </source>
</evidence>
<gene>
    <name evidence="1" type="ORF">A2117_00780</name>
</gene>
<comment type="caution">
    <text evidence="1">The sequence shown here is derived from an EMBL/GenBank/DDBJ whole genome shotgun (WGS) entry which is preliminary data.</text>
</comment>
<dbReference type="InterPro" id="IPR029033">
    <property type="entry name" value="His_PPase_superfam"/>
</dbReference>
<accession>A0A1G2QMI0</accession>
<dbReference type="STRING" id="1802443.A2117_00780"/>
<proteinExistence type="predicted"/>
<dbReference type="InterPro" id="IPR013078">
    <property type="entry name" value="His_Pase_superF_clade-1"/>
</dbReference>
<evidence type="ECO:0008006" key="3">
    <source>
        <dbReference type="Google" id="ProtNLM"/>
    </source>
</evidence>
<dbReference type="EMBL" id="MHTO01000028">
    <property type="protein sequence ID" value="OHA61716.1"/>
    <property type="molecule type" value="Genomic_DNA"/>
</dbReference>
<sequence>MISVRLSSEGKGQIERAAPVLKQKGIDLIFSSDYLRTKQTAGIVSRALGIKPVWDRRLRDVRLGRYYGRPKEEYYRDLPLKIRFQKSPRGGDSWNDLKKRVARFLEETEKKHQRKNILIVGHGDPLWLLNGVMNGLSQKELLDMVRIRKEYIQKGELKKIN</sequence>
<evidence type="ECO:0000313" key="1">
    <source>
        <dbReference type="EMBL" id="OHA61716.1"/>
    </source>
</evidence>
<organism evidence="1 2">
    <name type="scientific">Candidatus Wildermuthbacteria bacterium GWA2_46_15</name>
    <dbReference type="NCBI Taxonomy" id="1802443"/>
    <lineage>
        <taxon>Bacteria</taxon>
        <taxon>Candidatus Wildermuthiibacteriota</taxon>
    </lineage>
</organism>
<dbReference type="CDD" id="cd07067">
    <property type="entry name" value="HP_PGM_like"/>
    <property type="match status" value="1"/>
</dbReference>
<name>A0A1G2QMI0_9BACT</name>
<protein>
    <recommendedName>
        <fullName evidence="3">Phosphoglycerate mutase</fullName>
    </recommendedName>
</protein>
<dbReference type="Proteomes" id="UP000179245">
    <property type="component" value="Unassembled WGS sequence"/>
</dbReference>
<dbReference type="Gene3D" id="3.40.50.1240">
    <property type="entry name" value="Phosphoglycerate mutase-like"/>
    <property type="match status" value="1"/>
</dbReference>
<dbReference type="AlphaFoldDB" id="A0A1G2QMI0"/>
<dbReference type="Pfam" id="PF00300">
    <property type="entry name" value="His_Phos_1"/>
    <property type="match status" value="1"/>
</dbReference>
<dbReference type="PANTHER" id="PTHR47821:SF2">
    <property type="entry name" value="PHOSPHOGLYCERATE MUTASE FAMILY PROTEIN"/>
    <property type="match status" value="1"/>
</dbReference>